<evidence type="ECO:0000259" key="14">
    <source>
        <dbReference type="PROSITE" id="PS50975"/>
    </source>
</evidence>
<name>A0ABU1T0L5_9ACTO</name>
<gene>
    <name evidence="12" type="primary">purD</name>
    <name evidence="15" type="ORF">J2S36_000383</name>
</gene>
<evidence type="ECO:0000313" key="16">
    <source>
        <dbReference type="Proteomes" id="UP001266099"/>
    </source>
</evidence>
<evidence type="ECO:0000313" key="15">
    <source>
        <dbReference type="EMBL" id="MDR6938840.1"/>
    </source>
</evidence>
<dbReference type="InterPro" id="IPR020559">
    <property type="entry name" value="PRibGlycinamide_synth_CS"/>
</dbReference>
<keyword evidence="8 13" id="KW-0067">ATP-binding</keyword>
<dbReference type="Pfam" id="PF02843">
    <property type="entry name" value="GARS_C"/>
    <property type="match status" value="1"/>
</dbReference>
<comment type="pathway">
    <text evidence="3 12">Purine metabolism; IMP biosynthesis via de novo pathway; N(1)-(5-phospho-D-ribosyl)glycinamide from 5-phospho-alpha-D-ribose 1-diphosphate: step 2/2.</text>
</comment>
<dbReference type="InterPro" id="IPR013815">
    <property type="entry name" value="ATP_grasp_subdomain_1"/>
</dbReference>
<evidence type="ECO:0000256" key="9">
    <source>
        <dbReference type="ARBA" id="ARBA00038345"/>
    </source>
</evidence>
<dbReference type="SUPFAM" id="SSF51246">
    <property type="entry name" value="Rudiment single hybrid motif"/>
    <property type="match status" value="1"/>
</dbReference>
<sequence>MKIGVIGSGGREYAIIKTLHTQNPEAEIHAFPGNAAMSEFAVIHPQITAMDLAGVREFCLLEKIDLCIVTPDDPLMAGMVDELEAAGIACFGPRRAGALLEGSKSFAKAFMARHHIPTAAYESFTDFSAALEYVQNAQYPLVIKADGLALGKGVTIVENKAAAETTLREFMLEQKFGAASSQVVIEEFLTGPEISVLTFCDGKTIKPMLSAMDHKRVFDFDNGPNTGGMGVIAPNPWFTAEVAREFETKIMQPTLAGLRADACDFRGCLYFGLMLTDTGLKVIEYNARFGDPETQALLPLLESNLLEIFQAVSRQELRTAEVKFTDLHCACIVLAAAGYPENPEKGKEIDYAPEVAKNLIFAGVKRSAAGKLITNGGRVLNVLGTGKTLPEAISQAYQNVAKVEFANCHFRTDIGAKALGIEEEK</sequence>
<dbReference type="InterPro" id="IPR011054">
    <property type="entry name" value="Rudment_hybrid_motif"/>
</dbReference>
<dbReference type="Gene3D" id="3.30.1490.20">
    <property type="entry name" value="ATP-grasp fold, A domain"/>
    <property type="match status" value="1"/>
</dbReference>
<dbReference type="Pfam" id="PF01071">
    <property type="entry name" value="GARS_A"/>
    <property type="match status" value="1"/>
</dbReference>
<dbReference type="InterPro" id="IPR000115">
    <property type="entry name" value="PRibGlycinamide_synth"/>
</dbReference>
<dbReference type="Proteomes" id="UP001266099">
    <property type="component" value="Unassembled WGS sequence"/>
</dbReference>
<dbReference type="SUPFAM" id="SSF56059">
    <property type="entry name" value="Glutathione synthetase ATP-binding domain-like"/>
    <property type="match status" value="1"/>
</dbReference>
<dbReference type="Pfam" id="PF02844">
    <property type="entry name" value="GARS_N"/>
    <property type="match status" value="1"/>
</dbReference>
<dbReference type="Gene3D" id="3.90.600.10">
    <property type="entry name" value="Phosphoribosylglycinamide synthetase, C-terminal domain"/>
    <property type="match status" value="1"/>
</dbReference>
<comment type="caution">
    <text evidence="15">The sequence shown here is derived from an EMBL/GenBank/DDBJ whole genome shotgun (WGS) entry which is preliminary data.</text>
</comment>
<dbReference type="HAMAP" id="MF_00138">
    <property type="entry name" value="GARS"/>
    <property type="match status" value="1"/>
</dbReference>
<dbReference type="Gene3D" id="3.40.50.20">
    <property type="match status" value="1"/>
</dbReference>
<evidence type="ECO:0000256" key="2">
    <source>
        <dbReference type="ARBA" id="ARBA00001946"/>
    </source>
</evidence>
<dbReference type="RefSeq" id="WP_309954974.1">
    <property type="nucleotide sequence ID" value="NZ_CP136414.1"/>
</dbReference>
<dbReference type="EC" id="6.3.4.13" evidence="4 12"/>
<dbReference type="InterPro" id="IPR020561">
    <property type="entry name" value="PRibGlycinamid_synth_ATP-grasp"/>
</dbReference>
<dbReference type="SMART" id="SM01210">
    <property type="entry name" value="GARS_C"/>
    <property type="match status" value="1"/>
</dbReference>
<dbReference type="PROSITE" id="PS50975">
    <property type="entry name" value="ATP_GRASP"/>
    <property type="match status" value="1"/>
</dbReference>
<dbReference type="PROSITE" id="PS00184">
    <property type="entry name" value="GARS"/>
    <property type="match status" value="1"/>
</dbReference>
<keyword evidence="5 12" id="KW-0436">Ligase</keyword>
<dbReference type="NCBIfam" id="TIGR00877">
    <property type="entry name" value="purD"/>
    <property type="match status" value="1"/>
</dbReference>
<comment type="catalytic activity">
    <reaction evidence="12">
        <text>5-phospho-beta-D-ribosylamine + glycine + ATP = N(1)-(5-phospho-beta-D-ribosyl)glycinamide + ADP + phosphate + H(+)</text>
        <dbReference type="Rhea" id="RHEA:17453"/>
        <dbReference type="ChEBI" id="CHEBI:15378"/>
        <dbReference type="ChEBI" id="CHEBI:30616"/>
        <dbReference type="ChEBI" id="CHEBI:43474"/>
        <dbReference type="ChEBI" id="CHEBI:57305"/>
        <dbReference type="ChEBI" id="CHEBI:58681"/>
        <dbReference type="ChEBI" id="CHEBI:143788"/>
        <dbReference type="ChEBI" id="CHEBI:456216"/>
        <dbReference type="EC" id="6.3.4.13"/>
    </reaction>
</comment>
<evidence type="ECO:0000256" key="1">
    <source>
        <dbReference type="ARBA" id="ARBA00001936"/>
    </source>
</evidence>
<reference evidence="15 16" key="1">
    <citation type="submission" date="2023-07" db="EMBL/GenBank/DDBJ databases">
        <title>Sequencing the genomes of 1000 actinobacteria strains.</title>
        <authorList>
            <person name="Klenk H.-P."/>
        </authorList>
    </citation>
    <scope>NUCLEOTIDE SEQUENCE [LARGE SCALE GENOMIC DNA]</scope>
    <source>
        <strain evidence="15 16">DSM 15539</strain>
    </source>
</reference>
<keyword evidence="6 13" id="KW-0547">Nucleotide-binding</keyword>
<dbReference type="PANTHER" id="PTHR43472:SF1">
    <property type="entry name" value="PHOSPHORIBOSYLAMINE--GLYCINE LIGASE, CHLOROPLASTIC"/>
    <property type="match status" value="1"/>
</dbReference>
<dbReference type="InterPro" id="IPR011761">
    <property type="entry name" value="ATP-grasp"/>
</dbReference>
<dbReference type="PANTHER" id="PTHR43472">
    <property type="entry name" value="PHOSPHORIBOSYLAMINE--GLYCINE LIGASE"/>
    <property type="match status" value="1"/>
</dbReference>
<protein>
    <recommendedName>
        <fullName evidence="4 12">Phosphoribosylamine--glycine ligase</fullName>
        <ecNumber evidence="4 12">6.3.4.13</ecNumber>
    </recommendedName>
    <alternativeName>
        <fullName evidence="12">GARS</fullName>
    </alternativeName>
    <alternativeName>
        <fullName evidence="10 12">Glycinamide ribonucleotide synthetase</fullName>
    </alternativeName>
    <alternativeName>
        <fullName evidence="11 12">Phosphoribosylglycinamide synthetase</fullName>
    </alternativeName>
</protein>
<evidence type="ECO:0000256" key="12">
    <source>
        <dbReference type="HAMAP-Rule" id="MF_00138"/>
    </source>
</evidence>
<evidence type="ECO:0000256" key="3">
    <source>
        <dbReference type="ARBA" id="ARBA00005174"/>
    </source>
</evidence>
<dbReference type="InterPro" id="IPR020560">
    <property type="entry name" value="PRibGlycinamide_synth_C-dom"/>
</dbReference>
<accession>A0ABU1T0L5</accession>
<keyword evidence="16" id="KW-1185">Reference proteome</keyword>
<organism evidence="15 16">
    <name type="scientific">Arcanobacterium hippocoleae</name>
    <dbReference type="NCBI Taxonomy" id="149017"/>
    <lineage>
        <taxon>Bacteria</taxon>
        <taxon>Bacillati</taxon>
        <taxon>Actinomycetota</taxon>
        <taxon>Actinomycetes</taxon>
        <taxon>Actinomycetales</taxon>
        <taxon>Actinomycetaceae</taxon>
        <taxon>Arcanobacterium</taxon>
    </lineage>
</organism>
<evidence type="ECO:0000256" key="11">
    <source>
        <dbReference type="ARBA" id="ARBA00042864"/>
    </source>
</evidence>
<evidence type="ECO:0000256" key="13">
    <source>
        <dbReference type="PROSITE-ProRule" id="PRU00409"/>
    </source>
</evidence>
<dbReference type="InterPro" id="IPR037123">
    <property type="entry name" value="PRibGlycinamide_synth_C_sf"/>
</dbReference>
<proteinExistence type="inferred from homology"/>
<evidence type="ECO:0000256" key="7">
    <source>
        <dbReference type="ARBA" id="ARBA00022755"/>
    </source>
</evidence>
<dbReference type="SMART" id="SM01209">
    <property type="entry name" value="GARS_A"/>
    <property type="match status" value="1"/>
</dbReference>
<evidence type="ECO:0000256" key="8">
    <source>
        <dbReference type="ARBA" id="ARBA00022840"/>
    </source>
</evidence>
<dbReference type="Gene3D" id="3.30.470.20">
    <property type="entry name" value="ATP-grasp fold, B domain"/>
    <property type="match status" value="1"/>
</dbReference>
<dbReference type="InterPro" id="IPR020562">
    <property type="entry name" value="PRibGlycinamide_synth_N"/>
</dbReference>
<comment type="cofactor">
    <cofactor evidence="2">
        <name>Mg(2+)</name>
        <dbReference type="ChEBI" id="CHEBI:18420"/>
    </cofactor>
</comment>
<feature type="domain" description="ATP-grasp" evidence="14">
    <location>
        <begin position="108"/>
        <end position="314"/>
    </location>
</feature>
<dbReference type="InterPro" id="IPR016185">
    <property type="entry name" value="PreATP-grasp_dom_sf"/>
</dbReference>
<keyword evidence="7 12" id="KW-0658">Purine biosynthesis</keyword>
<comment type="cofactor">
    <cofactor evidence="1">
        <name>Mn(2+)</name>
        <dbReference type="ChEBI" id="CHEBI:29035"/>
    </cofactor>
</comment>
<dbReference type="SUPFAM" id="SSF52440">
    <property type="entry name" value="PreATP-grasp domain"/>
    <property type="match status" value="1"/>
</dbReference>
<dbReference type="EMBL" id="JAVDUJ010000001">
    <property type="protein sequence ID" value="MDR6938840.1"/>
    <property type="molecule type" value="Genomic_DNA"/>
</dbReference>
<comment type="similarity">
    <text evidence="9 12">Belongs to the GARS family.</text>
</comment>
<evidence type="ECO:0000256" key="10">
    <source>
        <dbReference type="ARBA" id="ARBA00042242"/>
    </source>
</evidence>
<dbReference type="GO" id="GO:0004637">
    <property type="term" value="F:phosphoribosylamine-glycine ligase activity"/>
    <property type="evidence" value="ECO:0007669"/>
    <property type="project" value="UniProtKB-EC"/>
</dbReference>
<evidence type="ECO:0000256" key="5">
    <source>
        <dbReference type="ARBA" id="ARBA00022598"/>
    </source>
</evidence>
<evidence type="ECO:0000256" key="4">
    <source>
        <dbReference type="ARBA" id="ARBA00013255"/>
    </source>
</evidence>
<evidence type="ECO:0000256" key="6">
    <source>
        <dbReference type="ARBA" id="ARBA00022741"/>
    </source>
</evidence>